<dbReference type="PROSITE" id="PS00737">
    <property type="entry name" value="THIOLASE_2"/>
    <property type="match status" value="1"/>
</dbReference>
<gene>
    <name evidence="7" type="ordered locus">BN117_4312</name>
</gene>
<dbReference type="InterPro" id="IPR055140">
    <property type="entry name" value="Thiolase_C_2"/>
</dbReference>
<proteinExistence type="predicted"/>
<evidence type="ECO:0000313" key="7">
    <source>
        <dbReference type="EMBL" id="CCJ51645.1"/>
    </source>
</evidence>
<dbReference type="PANTHER" id="PTHR42870">
    <property type="entry name" value="ACETYL-COA C-ACETYLTRANSFERASE"/>
    <property type="match status" value="1"/>
</dbReference>
<dbReference type="AlphaFoldDB" id="K0MJR4"/>
<dbReference type="InterPro" id="IPR020613">
    <property type="entry name" value="Thiolase_CS"/>
</dbReference>
<evidence type="ECO:0000256" key="4">
    <source>
        <dbReference type="ARBA" id="ARBA00023121"/>
    </source>
</evidence>
<keyword evidence="3" id="KW-0445">Lipid transport</keyword>
<dbReference type="KEGG" id="bpar:BN117_4312"/>
<dbReference type="RefSeq" id="WP_015040691.1">
    <property type="nucleotide sequence ID" value="NC_018828.1"/>
</dbReference>
<dbReference type="GO" id="GO:0006869">
    <property type="term" value="P:lipid transport"/>
    <property type="evidence" value="ECO:0007669"/>
    <property type="project" value="UniProtKB-KW"/>
</dbReference>
<keyword evidence="2" id="KW-0813">Transport</keyword>
<dbReference type="GO" id="GO:0016747">
    <property type="term" value="F:acyltransferase activity, transferring groups other than amino-acyl groups"/>
    <property type="evidence" value="ECO:0007669"/>
    <property type="project" value="InterPro"/>
</dbReference>
<organism evidence="7 8">
    <name type="scientific">Bordetella parapertussis (strain Bpp5)</name>
    <dbReference type="NCBI Taxonomy" id="1208660"/>
    <lineage>
        <taxon>Bacteria</taxon>
        <taxon>Pseudomonadati</taxon>
        <taxon>Pseudomonadota</taxon>
        <taxon>Betaproteobacteria</taxon>
        <taxon>Burkholderiales</taxon>
        <taxon>Alcaligenaceae</taxon>
        <taxon>Bordetella</taxon>
    </lineage>
</organism>
<evidence type="ECO:0000256" key="1">
    <source>
        <dbReference type="ARBA" id="ARBA00012352"/>
    </source>
</evidence>
<sequence length="198" mass="20492">MSETYIAGIGMTPLAKHLTLSVKQLSAMAIDQALQDAGIGKDAVQAAWFCNMRQGALEGQHGVRGQCSLRAYEVAGVGPQDISLAELHDASAIAEILHTENCGFCDYGDGGALVESGATRLGGRLPLNVSGGLLSKGHPIGATGAIQVHEVVTQLRGEAGQRQVPGNPRLGMTENGGGFYGLEEAACVVGIFEAPSRH</sequence>
<dbReference type="GO" id="GO:0008289">
    <property type="term" value="F:lipid binding"/>
    <property type="evidence" value="ECO:0007669"/>
    <property type="project" value="UniProtKB-KW"/>
</dbReference>
<dbReference type="EMBL" id="HE965803">
    <property type="protein sequence ID" value="CCJ51645.1"/>
    <property type="molecule type" value="Genomic_DNA"/>
</dbReference>
<dbReference type="HOGENOM" id="CLU_1375893_0_0_4"/>
<name>K0MJR4_BORPB</name>
<feature type="domain" description="Thiolase C-terminal" evidence="6">
    <location>
        <begin position="67"/>
        <end position="180"/>
    </location>
</feature>
<dbReference type="PANTHER" id="PTHR42870:SF1">
    <property type="entry name" value="NON-SPECIFIC LIPID-TRANSFER PROTEIN-LIKE 2"/>
    <property type="match status" value="1"/>
</dbReference>
<evidence type="ECO:0000313" key="8">
    <source>
        <dbReference type="Proteomes" id="UP000008035"/>
    </source>
</evidence>
<dbReference type="Proteomes" id="UP000008035">
    <property type="component" value="Chromosome"/>
</dbReference>
<dbReference type="Pfam" id="PF22691">
    <property type="entry name" value="Thiolase_C_1"/>
    <property type="match status" value="1"/>
</dbReference>
<dbReference type="SUPFAM" id="SSF53901">
    <property type="entry name" value="Thiolase-like"/>
    <property type="match status" value="2"/>
</dbReference>
<evidence type="ECO:0000256" key="2">
    <source>
        <dbReference type="ARBA" id="ARBA00022448"/>
    </source>
</evidence>
<evidence type="ECO:0000256" key="5">
    <source>
        <dbReference type="ARBA" id="ARBA00032316"/>
    </source>
</evidence>
<keyword evidence="4" id="KW-0446">Lipid-binding</keyword>
<evidence type="ECO:0000256" key="3">
    <source>
        <dbReference type="ARBA" id="ARBA00023055"/>
    </source>
</evidence>
<reference evidence="7 8" key="1">
    <citation type="journal article" date="2012" name="BMC Genomics">
        <title>Comparative genomics of the classical Bordetella subspecies: the evolution and exchange of virulence-associated diversity amongst closely related pathogens.</title>
        <authorList>
            <person name="Park J."/>
            <person name="Zhang Y."/>
            <person name="Buboltz A.M."/>
            <person name="Zhang X."/>
            <person name="Schuster S.C."/>
            <person name="Ahuja U."/>
            <person name="Liu M."/>
            <person name="Miller J.F."/>
            <person name="Sebaihia M."/>
            <person name="Bentley S.D."/>
            <person name="Parkhill J."/>
            <person name="Harvill E.T."/>
        </authorList>
    </citation>
    <scope>NUCLEOTIDE SEQUENCE [LARGE SCALE GENOMIC DNA]</scope>
    <source>
        <strain evidence="7 8">Bpp5</strain>
    </source>
</reference>
<dbReference type="EC" id="2.3.1.176" evidence="1"/>
<dbReference type="Gene3D" id="3.40.47.10">
    <property type="match status" value="2"/>
</dbReference>
<protein>
    <recommendedName>
        <fullName evidence="1">propanoyl-CoA C-acyltransferase</fullName>
        <ecNumber evidence="1">2.3.1.176</ecNumber>
    </recommendedName>
    <alternativeName>
        <fullName evidence="5">Propanoyl-CoA C-acyltransferase</fullName>
    </alternativeName>
</protein>
<accession>K0MJR4</accession>
<dbReference type="CDD" id="cd00829">
    <property type="entry name" value="SCP-x_thiolase"/>
    <property type="match status" value="1"/>
</dbReference>
<evidence type="ECO:0000259" key="6">
    <source>
        <dbReference type="Pfam" id="PF22691"/>
    </source>
</evidence>
<dbReference type="InterPro" id="IPR016039">
    <property type="entry name" value="Thiolase-like"/>
</dbReference>